<sequence length="73" mass="8602">MGWETLHVVLSLILTFSSERTPHRAQYIMQYEYLFAYRWSGPPVAFNEPDVYHCVNMVTQPSNSSNSIRSFYH</sequence>
<comment type="caution">
    <text evidence="2">The sequence shown here is derived from an EMBL/GenBank/DDBJ whole genome shotgun (WGS) entry which is preliminary data.</text>
</comment>
<evidence type="ECO:0008006" key="4">
    <source>
        <dbReference type="Google" id="ProtNLM"/>
    </source>
</evidence>
<dbReference type="EMBL" id="MU151211">
    <property type="protein sequence ID" value="KAF9447180.1"/>
    <property type="molecule type" value="Genomic_DNA"/>
</dbReference>
<keyword evidence="1" id="KW-0732">Signal</keyword>
<organism evidence="2 3">
    <name type="scientific">Macrolepiota fuliginosa MF-IS2</name>
    <dbReference type="NCBI Taxonomy" id="1400762"/>
    <lineage>
        <taxon>Eukaryota</taxon>
        <taxon>Fungi</taxon>
        <taxon>Dikarya</taxon>
        <taxon>Basidiomycota</taxon>
        <taxon>Agaricomycotina</taxon>
        <taxon>Agaricomycetes</taxon>
        <taxon>Agaricomycetidae</taxon>
        <taxon>Agaricales</taxon>
        <taxon>Agaricineae</taxon>
        <taxon>Agaricaceae</taxon>
        <taxon>Macrolepiota</taxon>
    </lineage>
</organism>
<dbReference type="AlphaFoldDB" id="A0A9P5XAP0"/>
<accession>A0A9P5XAP0</accession>
<feature type="signal peptide" evidence="1">
    <location>
        <begin position="1"/>
        <end position="25"/>
    </location>
</feature>
<evidence type="ECO:0000313" key="2">
    <source>
        <dbReference type="EMBL" id="KAF9447180.1"/>
    </source>
</evidence>
<proteinExistence type="predicted"/>
<reference evidence="2" key="1">
    <citation type="submission" date="2020-11" db="EMBL/GenBank/DDBJ databases">
        <authorList>
            <consortium name="DOE Joint Genome Institute"/>
            <person name="Ahrendt S."/>
            <person name="Riley R."/>
            <person name="Andreopoulos W."/>
            <person name="Labutti K."/>
            <person name="Pangilinan J."/>
            <person name="Ruiz-Duenas F.J."/>
            <person name="Barrasa J.M."/>
            <person name="Sanchez-Garcia M."/>
            <person name="Camarero S."/>
            <person name="Miyauchi S."/>
            <person name="Serrano A."/>
            <person name="Linde D."/>
            <person name="Babiker R."/>
            <person name="Drula E."/>
            <person name="Ayuso-Fernandez I."/>
            <person name="Pacheco R."/>
            <person name="Padilla G."/>
            <person name="Ferreira P."/>
            <person name="Barriuso J."/>
            <person name="Kellner H."/>
            <person name="Castanera R."/>
            <person name="Alfaro M."/>
            <person name="Ramirez L."/>
            <person name="Pisabarro A.G."/>
            <person name="Kuo A."/>
            <person name="Tritt A."/>
            <person name="Lipzen A."/>
            <person name="He G."/>
            <person name="Yan M."/>
            <person name="Ng V."/>
            <person name="Cullen D."/>
            <person name="Martin F."/>
            <person name="Rosso M.-N."/>
            <person name="Henrissat B."/>
            <person name="Hibbett D."/>
            <person name="Martinez A.T."/>
            <person name="Grigoriev I.V."/>
        </authorList>
    </citation>
    <scope>NUCLEOTIDE SEQUENCE</scope>
    <source>
        <strain evidence="2">MF-IS2</strain>
    </source>
</reference>
<keyword evidence="3" id="KW-1185">Reference proteome</keyword>
<evidence type="ECO:0000313" key="3">
    <source>
        <dbReference type="Proteomes" id="UP000807342"/>
    </source>
</evidence>
<gene>
    <name evidence="2" type="ORF">P691DRAFT_138001</name>
</gene>
<evidence type="ECO:0000256" key="1">
    <source>
        <dbReference type="SAM" id="SignalP"/>
    </source>
</evidence>
<protein>
    <recommendedName>
        <fullName evidence="4">Secreted protein</fullName>
    </recommendedName>
</protein>
<name>A0A9P5XAP0_9AGAR</name>
<dbReference type="Proteomes" id="UP000807342">
    <property type="component" value="Unassembled WGS sequence"/>
</dbReference>
<feature type="chain" id="PRO_5040372168" description="Secreted protein" evidence="1">
    <location>
        <begin position="26"/>
        <end position="73"/>
    </location>
</feature>